<dbReference type="KEGG" id="mcg:GL4_2207"/>
<dbReference type="Pfam" id="PF01042">
    <property type="entry name" value="Ribonuc_L-PSP"/>
    <property type="match status" value="1"/>
</dbReference>
<proteinExistence type="predicted"/>
<dbReference type="CDD" id="cd06154">
    <property type="entry name" value="YjgF_YER057c_UK114_like_6"/>
    <property type="match status" value="1"/>
</dbReference>
<sequence>MSRRLISSGSPYEKTVGYSRAVRVGNWISVAGTTAASGGKPVAIGDPEAQTRAIFETIDQALKDAGSSLKDVVRTTVYLVDIADFEAVSKVHGEVFGDIRPANTTLAVTGFVSPDWLVEIAVDAVVPETSA</sequence>
<accession>A0A0A8K6L5</accession>
<dbReference type="Gene3D" id="3.30.1330.40">
    <property type="entry name" value="RutC-like"/>
    <property type="match status" value="1"/>
</dbReference>
<dbReference type="RefSeq" id="WP_045367364.1">
    <property type="nucleotide sequence ID" value="NZ_AP014648.1"/>
</dbReference>
<name>A0A0A8K6L5_9HYPH</name>
<dbReference type="PANTHER" id="PTHR43857">
    <property type="entry name" value="BLR7761 PROTEIN"/>
    <property type="match status" value="1"/>
</dbReference>
<dbReference type="InterPro" id="IPR035959">
    <property type="entry name" value="RutC-like_sf"/>
</dbReference>
<protein>
    <submittedName>
        <fullName evidence="1">Putative translation initiation inhibitor, yjgF family</fullName>
    </submittedName>
</protein>
<reference evidence="1 2" key="1">
    <citation type="submission" date="2014-09" db="EMBL/GenBank/DDBJ databases">
        <title>Genome sequencing of Methyloceanibacter caenitepidi Gela4.</title>
        <authorList>
            <person name="Takeuchi M."/>
            <person name="Susumu S."/>
            <person name="Kamagata Y."/>
            <person name="Oshima K."/>
            <person name="Hattori M."/>
            <person name="Iwasaki W."/>
        </authorList>
    </citation>
    <scope>NUCLEOTIDE SEQUENCE [LARGE SCALE GENOMIC DNA]</scope>
    <source>
        <strain evidence="1 2">Gela4</strain>
    </source>
</reference>
<dbReference type="PANTHER" id="PTHR43857:SF1">
    <property type="entry name" value="YJGH FAMILY PROTEIN"/>
    <property type="match status" value="1"/>
</dbReference>
<dbReference type="SUPFAM" id="SSF55298">
    <property type="entry name" value="YjgF-like"/>
    <property type="match status" value="1"/>
</dbReference>
<evidence type="ECO:0000313" key="1">
    <source>
        <dbReference type="EMBL" id="BAQ17649.1"/>
    </source>
</evidence>
<dbReference type="AlphaFoldDB" id="A0A0A8K6L5"/>
<dbReference type="Proteomes" id="UP000031643">
    <property type="component" value="Chromosome"/>
</dbReference>
<dbReference type="InterPro" id="IPR006175">
    <property type="entry name" value="YjgF/YER057c/UK114"/>
</dbReference>
<dbReference type="STRING" id="1384459.GL4_2207"/>
<dbReference type="EMBL" id="AP014648">
    <property type="protein sequence ID" value="BAQ17649.1"/>
    <property type="molecule type" value="Genomic_DNA"/>
</dbReference>
<dbReference type="OrthoDB" id="9799840at2"/>
<evidence type="ECO:0000313" key="2">
    <source>
        <dbReference type="Proteomes" id="UP000031643"/>
    </source>
</evidence>
<dbReference type="HOGENOM" id="CLU_100715_5_1_5"/>
<keyword evidence="2" id="KW-1185">Reference proteome</keyword>
<gene>
    <name evidence="1" type="ORF">GL4_2207</name>
</gene>
<organism evidence="1 2">
    <name type="scientific">Methyloceanibacter caenitepidi</name>
    <dbReference type="NCBI Taxonomy" id="1384459"/>
    <lineage>
        <taxon>Bacteria</taxon>
        <taxon>Pseudomonadati</taxon>
        <taxon>Pseudomonadota</taxon>
        <taxon>Alphaproteobacteria</taxon>
        <taxon>Hyphomicrobiales</taxon>
        <taxon>Hyphomicrobiaceae</taxon>
        <taxon>Methyloceanibacter</taxon>
    </lineage>
</organism>